<dbReference type="Pfam" id="PF11367">
    <property type="entry name" value="Tail_completion_gp17"/>
    <property type="match status" value="1"/>
</dbReference>
<reference evidence="1" key="1">
    <citation type="submission" date="2020-04" db="EMBL/GenBank/DDBJ databases">
        <authorList>
            <person name="Chiriac C."/>
            <person name="Salcher M."/>
            <person name="Ghai R."/>
            <person name="Kavagutti S V."/>
        </authorList>
    </citation>
    <scope>NUCLEOTIDE SEQUENCE</scope>
</reference>
<dbReference type="EMBL" id="LR796567">
    <property type="protein sequence ID" value="CAB4151446.1"/>
    <property type="molecule type" value="Genomic_DNA"/>
</dbReference>
<protein>
    <submittedName>
        <fullName evidence="1">Tail completion protein</fullName>
    </submittedName>
</protein>
<proteinExistence type="predicted"/>
<dbReference type="InterPro" id="IPR021508">
    <property type="entry name" value="Gp17-like"/>
</dbReference>
<dbReference type="InterPro" id="IPR053745">
    <property type="entry name" value="Viral_Tail_Comp_sf"/>
</dbReference>
<organism evidence="1">
    <name type="scientific">uncultured Caudovirales phage</name>
    <dbReference type="NCBI Taxonomy" id="2100421"/>
    <lineage>
        <taxon>Viruses</taxon>
        <taxon>Duplodnaviria</taxon>
        <taxon>Heunggongvirae</taxon>
        <taxon>Uroviricota</taxon>
        <taxon>Caudoviricetes</taxon>
        <taxon>Peduoviridae</taxon>
        <taxon>Maltschvirus</taxon>
        <taxon>Maltschvirus maltsch</taxon>
    </lineage>
</organism>
<gene>
    <name evidence="1" type="ORF">UFOVP589_18</name>
</gene>
<dbReference type="Gene3D" id="3.30.2000.30">
    <property type="match status" value="1"/>
</dbReference>
<sequence length="136" mass="14661">MADGFALAIQKGLRTALAANAGVFAIVSTRIYDEPPQNVVFPYLRFDEITSNAFDTDSTVGSSVDITIEANSRSASGRVEAVQMVEAVRAALHRQETTVTVTGFTLVELIFQTYSVTRDPDGRGYTAVIALQALLE</sequence>
<evidence type="ECO:0000313" key="1">
    <source>
        <dbReference type="EMBL" id="CAB4151446.1"/>
    </source>
</evidence>
<name>A0A6J5N2F8_9CAUD</name>
<accession>A0A6J5N2F8</accession>